<dbReference type="EMBL" id="CM035407">
    <property type="protein sequence ID" value="KAH7445123.1"/>
    <property type="molecule type" value="Genomic_DNA"/>
</dbReference>
<name>A0A8T2VHK2_CERRI</name>
<evidence type="ECO:0000259" key="8">
    <source>
        <dbReference type="PROSITE" id="PS50850"/>
    </source>
</evidence>
<sequence>MAKVESAEEEQTSWFTPTRLLVLLCVVNLLNYVDRGVIASNGVNGSPRQTSCNPLETCQGGSGIQGEFDLTNFQDGVLSSVFLVGLLVASPIFAYMAKMHNSFKLMGMGLSVWTFATAMCGFSLDFWSITAARMLVGVGEASFISLASPFIRESAPYDKRSSWLAYFYMCIPAGMALGYVYGGVVGSSLNWRMAFWGEAVLMLPLALLGFAAGNAQQKAHKMNKLATLSREEEATEGIKIHGVLPAEPKSFGMHVRTFCGDVNMLFQSKIYTVSVAGAVAFNAVLGAYSYWGPRAGYAIFNLTNADLVFGCMTAICAVVGTPIGGNIFDAVGATAPNGFKLLTIATSVGGLACFLSFLSSSLVSFIPLFAVGELFLFATQSPVNDLILGSTTEELQPLATAISTICIHVFGDVPSAPIVGAVQDYLNDWQTTTLLLTSVFFLAAFIWAFGVFIQGKDETEWCDYADLEENDGKVPLLQKN</sequence>
<dbReference type="PANTHER" id="PTHR23505:SF79">
    <property type="entry name" value="PROTEIN SPINSTER"/>
    <property type="match status" value="1"/>
</dbReference>
<feature type="domain" description="Major facilitator superfamily (MFS) profile" evidence="8">
    <location>
        <begin position="20"/>
        <end position="456"/>
    </location>
</feature>
<proteinExistence type="inferred from homology"/>
<feature type="transmembrane region" description="Helical" evidence="7">
    <location>
        <begin position="193"/>
        <end position="215"/>
    </location>
</feature>
<evidence type="ECO:0000256" key="1">
    <source>
        <dbReference type="ARBA" id="ARBA00004141"/>
    </source>
</evidence>
<dbReference type="SUPFAM" id="SSF103473">
    <property type="entry name" value="MFS general substrate transporter"/>
    <property type="match status" value="1"/>
</dbReference>
<comment type="subcellular location">
    <subcellularLocation>
        <location evidence="1">Membrane</location>
        <topology evidence="1">Multi-pass membrane protein</topology>
    </subcellularLocation>
</comment>
<dbReference type="Gene3D" id="1.20.1250.20">
    <property type="entry name" value="MFS general substrate transporter like domains"/>
    <property type="match status" value="1"/>
</dbReference>
<evidence type="ECO:0000256" key="5">
    <source>
        <dbReference type="ARBA" id="ARBA00023136"/>
    </source>
</evidence>
<feature type="transmembrane region" description="Helical" evidence="7">
    <location>
        <begin position="77"/>
        <end position="96"/>
    </location>
</feature>
<evidence type="ECO:0000256" key="3">
    <source>
        <dbReference type="ARBA" id="ARBA00022692"/>
    </source>
</evidence>
<evidence type="ECO:0000256" key="4">
    <source>
        <dbReference type="ARBA" id="ARBA00022989"/>
    </source>
</evidence>
<evidence type="ECO:0000313" key="10">
    <source>
        <dbReference type="Proteomes" id="UP000825935"/>
    </source>
</evidence>
<dbReference type="AlphaFoldDB" id="A0A8T2VHK2"/>
<feature type="transmembrane region" description="Helical" evidence="7">
    <location>
        <begin position="130"/>
        <end position="151"/>
    </location>
</feature>
<dbReference type="Proteomes" id="UP000825935">
    <property type="component" value="Chromosome 2"/>
</dbReference>
<accession>A0A8T2VHK2</accession>
<reference evidence="9" key="1">
    <citation type="submission" date="2021-08" db="EMBL/GenBank/DDBJ databases">
        <title>WGS assembly of Ceratopteris richardii.</title>
        <authorList>
            <person name="Marchant D.B."/>
            <person name="Chen G."/>
            <person name="Jenkins J."/>
            <person name="Shu S."/>
            <person name="Leebens-Mack J."/>
            <person name="Grimwood J."/>
            <person name="Schmutz J."/>
            <person name="Soltis P."/>
            <person name="Soltis D."/>
            <person name="Chen Z.-H."/>
        </authorList>
    </citation>
    <scope>NUCLEOTIDE SEQUENCE</scope>
    <source>
        <strain evidence="9">Whitten #5841</strain>
        <tissue evidence="9">Leaf</tissue>
    </source>
</reference>
<dbReference type="Pfam" id="PF07690">
    <property type="entry name" value="MFS_1"/>
    <property type="match status" value="1"/>
</dbReference>
<dbReference type="InterPro" id="IPR036259">
    <property type="entry name" value="MFS_trans_sf"/>
</dbReference>
<comment type="similarity">
    <text evidence="6">Belongs to the major facilitator superfamily. Spinster (TC 2.A.1.49) family.</text>
</comment>
<dbReference type="PROSITE" id="PS50850">
    <property type="entry name" value="MFS"/>
    <property type="match status" value="1"/>
</dbReference>
<keyword evidence="4 7" id="KW-1133">Transmembrane helix</keyword>
<evidence type="ECO:0000313" key="9">
    <source>
        <dbReference type="EMBL" id="KAH7445123.1"/>
    </source>
</evidence>
<evidence type="ECO:0000256" key="2">
    <source>
        <dbReference type="ARBA" id="ARBA00022448"/>
    </source>
</evidence>
<dbReference type="CDD" id="cd17328">
    <property type="entry name" value="MFS_spinster_like"/>
    <property type="match status" value="1"/>
</dbReference>
<dbReference type="InterPro" id="IPR044770">
    <property type="entry name" value="MFS_spinster-like"/>
</dbReference>
<dbReference type="OrthoDB" id="6770063at2759"/>
<keyword evidence="3 7" id="KW-0812">Transmembrane</keyword>
<evidence type="ECO:0000256" key="7">
    <source>
        <dbReference type="SAM" id="Phobius"/>
    </source>
</evidence>
<keyword evidence="2" id="KW-0813">Transport</keyword>
<dbReference type="InterPro" id="IPR020846">
    <property type="entry name" value="MFS_dom"/>
</dbReference>
<feature type="transmembrane region" description="Helical" evidence="7">
    <location>
        <begin position="163"/>
        <end position="181"/>
    </location>
</feature>
<dbReference type="GO" id="GO:0022857">
    <property type="term" value="F:transmembrane transporter activity"/>
    <property type="evidence" value="ECO:0007669"/>
    <property type="project" value="InterPro"/>
</dbReference>
<comment type="caution">
    <text evidence="9">The sequence shown here is derived from an EMBL/GenBank/DDBJ whole genome shotgun (WGS) entry which is preliminary data.</text>
</comment>
<organism evidence="9 10">
    <name type="scientific">Ceratopteris richardii</name>
    <name type="common">Triangle waterfern</name>
    <dbReference type="NCBI Taxonomy" id="49495"/>
    <lineage>
        <taxon>Eukaryota</taxon>
        <taxon>Viridiplantae</taxon>
        <taxon>Streptophyta</taxon>
        <taxon>Embryophyta</taxon>
        <taxon>Tracheophyta</taxon>
        <taxon>Polypodiopsida</taxon>
        <taxon>Polypodiidae</taxon>
        <taxon>Polypodiales</taxon>
        <taxon>Pteridineae</taxon>
        <taxon>Pteridaceae</taxon>
        <taxon>Parkerioideae</taxon>
        <taxon>Ceratopteris</taxon>
    </lineage>
</organism>
<dbReference type="InterPro" id="IPR011701">
    <property type="entry name" value="MFS"/>
</dbReference>
<feature type="transmembrane region" description="Helical" evidence="7">
    <location>
        <begin position="434"/>
        <end position="453"/>
    </location>
</feature>
<protein>
    <recommendedName>
        <fullName evidence="8">Major facilitator superfamily (MFS) profile domain-containing protein</fullName>
    </recommendedName>
</protein>
<dbReference type="PANTHER" id="PTHR23505">
    <property type="entry name" value="SPINSTER"/>
    <property type="match status" value="1"/>
</dbReference>
<dbReference type="GO" id="GO:0016020">
    <property type="term" value="C:membrane"/>
    <property type="evidence" value="ECO:0007669"/>
    <property type="project" value="UniProtKB-SubCell"/>
</dbReference>
<feature type="transmembrane region" description="Helical" evidence="7">
    <location>
        <begin position="297"/>
        <end position="320"/>
    </location>
</feature>
<dbReference type="OMA" id="IEYSAAW"/>
<feature type="transmembrane region" description="Helical" evidence="7">
    <location>
        <begin position="341"/>
        <end position="366"/>
    </location>
</feature>
<keyword evidence="10" id="KW-1185">Reference proteome</keyword>
<evidence type="ECO:0000256" key="6">
    <source>
        <dbReference type="ARBA" id="ARBA00024338"/>
    </source>
</evidence>
<gene>
    <name evidence="9" type="ORF">KP509_02G107900</name>
</gene>
<keyword evidence="5 7" id="KW-0472">Membrane</keyword>
<feature type="transmembrane region" description="Helical" evidence="7">
    <location>
        <begin position="103"/>
        <end position="124"/>
    </location>
</feature>
<feature type="transmembrane region" description="Helical" evidence="7">
    <location>
        <begin position="270"/>
        <end position="291"/>
    </location>
</feature>